<dbReference type="GO" id="GO:0006231">
    <property type="term" value="P:dTMP biosynthetic process"/>
    <property type="evidence" value="ECO:0007669"/>
    <property type="project" value="InterPro"/>
</dbReference>
<dbReference type="Pfam" id="PF02511">
    <property type="entry name" value="Thy1"/>
    <property type="match status" value="1"/>
</dbReference>
<dbReference type="CDD" id="cd20175">
    <property type="entry name" value="ThyX"/>
    <property type="match status" value="1"/>
</dbReference>
<organism evidence="1">
    <name type="scientific">uncultured Caudovirales phage</name>
    <dbReference type="NCBI Taxonomy" id="2100421"/>
    <lineage>
        <taxon>Viruses</taxon>
        <taxon>Duplodnaviria</taxon>
        <taxon>Heunggongvirae</taxon>
        <taxon>Uroviricota</taxon>
        <taxon>Caudoviricetes</taxon>
        <taxon>Peduoviridae</taxon>
        <taxon>Maltschvirus</taxon>
        <taxon>Maltschvirus maltsch</taxon>
    </lineage>
</organism>
<name>A0A6J7X195_9CAUD</name>
<dbReference type="GO" id="GO:0050660">
    <property type="term" value="F:flavin adenine dinucleotide binding"/>
    <property type="evidence" value="ECO:0007669"/>
    <property type="project" value="InterPro"/>
</dbReference>
<dbReference type="GO" id="GO:0050797">
    <property type="term" value="F:thymidylate synthase (FAD) activity"/>
    <property type="evidence" value="ECO:0007669"/>
    <property type="project" value="InterPro"/>
</dbReference>
<dbReference type="Gene3D" id="3.30.1360.170">
    <property type="match status" value="1"/>
</dbReference>
<dbReference type="PANTHER" id="PTHR34934:SF1">
    <property type="entry name" value="FLAVIN-DEPENDENT THYMIDYLATE SYNTHASE"/>
    <property type="match status" value="1"/>
</dbReference>
<accession>A0A6J7X195</accession>
<reference evidence="1" key="1">
    <citation type="submission" date="2020-05" db="EMBL/GenBank/DDBJ databases">
        <authorList>
            <person name="Chiriac C."/>
            <person name="Salcher M."/>
            <person name="Ghai R."/>
            <person name="Kavagutti S V."/>
        </authorList>
    </citation>
    <scope>NUCLEOTIDE SEQUENCE</scope>
</reference>
<dbReference type="PROSITE" id="PS51331">
    <property type="entry name" value="THYX"/>
    <property type="match status" value="1"/>
</dbReference>
<dbReference type="GO" id="GO:0070402">
    <property type="term" value="F:NADPH binding"/>
    <property type="evidence" value="ECO:0007669"/>
    <property type="project" value="TreeGrafter"/>
</dbReference>
<dbReference type="SUPFAM" id="SSF69796">
    <property type="entry name" value="Thymidylate synthase-complementing protein Thy1"/>
    <property type="match status" value="1"/>
</dbReference>
<protein>
    <submittedName>
        <fullName evidence="1">THY1 Predicted alternative thymidylate synthase</fullName>
    </submittedName>
</protein>
<proteinExistence type="predicted"/>
<dbReference type="GO" id="GO:0004799">
    <property type="term" value="F:thymidylate synthase activity"/>
    <property type="evidence" value="ECO:0007669"/>
    <property type="project" value="TreeGrafter"/>
</dbReference>
<dbReference type="InterPro" id="IPR003669">
    <property type="entry name" value="Thymidylate_synthase_ThyX"/>
</dbReference>
<dbReference type="EMBL" id="LR798334">
    <property type="protein sequence ID" value="CAB5224185.1"/>
    <property type="molecule type" value="Genomic_DNA"/>
</dbReference>
<gene>
    <name evidence="1" type="ORF">UFOVP735_36</name>
</gene>
<sequence length="212" mass="24697">MEVTYLDHMGSDLTVVNAARVSFGKRVEEFRPVQDGGLLNFLARHKHELPFAHPHISFHFKAPIFVARQLAKHQVGFVWSEISRRYVKNTPELYWPQQWRKGSDDIKQGSTDETFEDKYGVTERIDVAARSLVWDYKRLVAEGCCAEQARMILPQNMYTEWHWTGSLLGWARVWGLRVKPDAQRETREIVEKIGPKLAELFPYSWKALTDHA</sequence>
<dbReference type="PANTHER" id="PTHR34934">
    <property type="entry name" value="FLAVIN-DEPENDENT THYMIDYLATE SYNTHASE"/>
    <property type="match status" value="1"/>
</dbReference>
<evidence type="ECO:0000313" key="1">
    <source>
        <dbReference type="EMBL" id="CAB5224185.1"/>
    </source>
</evidence>
<dbReference type="NCBIfam" id="TIGR02170">
    <property type="entry name" value="thyX"/>
    <property type="match status" value="1"/>
</dbReference>
<dbReference type="InterPro" id="IPR036098">
    <property type="entry name" value="Thymidylate_synthase_ThyX_sf"/>
</dbReference>